<comment type="caution">
    <text evidence="2">The sequence shown here is derived from an EMBL/GenBank/DDBJ whole genome shotgun (WGS) entry which is preliminary data.</text>
</comment>
<dbReference type="EMBL" id="LUUB01000011">
    <property type="protein sequence ID" value="OAF16662.1"/>
    <property type="molecule type" value="Genomic_DNA"/>
</dbReference>
<reference evidence="2 3" key="1">
    <citation type="submission" date="2016-03" db="EMBL/GenBank/DDBJ databases">
        <title>Draft Genome Sequence of the Strain BR 10245 (Bradyrhizobium sp.) isolated from nodules of Centrolobium paraense.</title>
        <authorList>
            <person name="Simoes-Araujo J.L.Sr."/>
            <person name="Barauna A.C."/>
            <person name="Silva K."/>
            <person name="Zilli J.E."/>
        </authorList>
    </citation>
    <scope>NUCLEOTIDE SEQUENCE [LARGE SCALE GENOMIC DNA]</scope>
    <source>
        <strain evidence="2 3">BR 10245</strain>
    </source>
</reference>
<dbReference type="NCBIfam" id="NF033580">
    <property type="entry name" value="transpos_IS5_3"/>
    <property type="match status" value="1"/>
</dbReference>
<name>A0A176Z9Y3_9BRAD</name>
<dbReference type="Pfam" id="PF13340">
    <property type="entry name" value="DUF4096"/>
    <property type="match status" value="1"/>
</dbReference>
<dbReference type="InterPro" id="IPR052909">
    <property type="entry name" value="Transposase_6_like"/>
</dbReference>
<evidence type="ECO:0000313" key="3">
    <source>
        <dbReference type="Proteomes" id="UP000076959"/>
    </source>
</evidence>
<keyword evidence="3" id="KW-1185">Reference proteome</keyword>
<dbReference type="AlphaFoldDB" id="A0A176Z9Y3"/>
<proteinExistence type="predicted"/>
<protein>
    <submittedName>
        <fullName evidence="2">Transposase</fullName>
    </submittedName>
</protein>
<gene>
    <name evidence="2" type="ORF">AYJ54_37740</name>
</gene>
<feature type="domain" description="Insertion element IS402-like" evidence="1">
    <location>
        <begin position="9"/>
        <end position="82"/>
    </location>
</feature>
<dbReference type="InterPro" id="IPR025161">
    <property type="entry name" value="IS402-like_dom"/>
</dbReference>
<dbReference type="Proteomes" id="UP000076959">
    <property type="component" value="Unassembled WGS sequence"/>
</dbReference>
<accession>A0A176Z9Y3</accession>
<organism evidence="2 3">
    <name type="scientific">Bradyrhizobium centrolobii</name>
    <dbReference type="NCBI Taxonomy" id="1505087"/>
    <lineage>
        <taxon>Bacteria</taxon>
        <taxon>Pseudomonadati</taxon>
        <taxon>Pseudomonadota</taxon>
        <taxon>Alphaproteobacteria</taxon>
        <taxon>Hyphomicrobiales</taxon>
        <taxon>Nitrobacteraceae</taxon>
        <taxon>Bradyrhizobium</taxon>
    </lineage>
</organism>
<dbReference type="PANTHER" id="PTHR46637">
    <property type="entry name" value="TIS1421-TRANSPOSASE PROTEIN A"/>
    <property type="match status" value="1"/>
</dbReference>
<evidence type="ECO:0000313" key="2">
    <source>
        <dbReference type="EMBL" id="OAF16662.1"/>
    </source>
</evidence>
<dbReference type="PANTHER" id="PTHR46637:SF1">
    <property type="entry name" value="BLL5188 PROTEIN"/>
    <property type="match status" value="1"/>
</dbReference>
<dbReference type="STRING" id="1505087.AYJ54_37740"/>
<sequence length="125" mass="14263">MGATDRLVLSDEQWDRMSGLIIGRSDQRGSTGRDNRMFVEGVLWIVRTGAPWRDLPQVFGEWNSVFRRFSRWSQKGVWRRVFEALSDDPDFEYLIVDSTIVRAHQHASGAKGGLRIRPSDARAAA</sequence>
<evidence type="ECO:0000259" key="1">
    <source>
        <dbReference type="Pfam" id="PF13340"/>
    </source>
</evidence>